<dbReference type="EMBL" id="CCAE010000010">
    <property type="protein sequence ID" value="CDN87342.1"/>
    <property type="molecule type" value="Genomic_DNA"/>
</dbReference>
<keyword evidence="2" id="KW-1185">Reference proteome</keyword>
<name>A0A1L1PBE5_HYDIT</name>
<sequence length="154" mass="16884">MTTIAWDGHSLAADQASWSGGLRRRVCKVYEVYSPEVAEAPGRRILVGLQGNGSFAVQVLAWLRGERQRPNPLDFMPAAELDRACAVVIDEKRRVWLLGNDLHYQPMRDKVFSLGAGQEMALGALQAGASARRAVEIVIKCSDYAGLGVDVVRF</sequence>
<proteinExistence type="predicted"/>
<evidence type="ECO:0000313" key="2">
    <source>
        <dbReference type="Proteomes" id="UP000028878"/>
    </source>
</evidence>
<accession>A0A1L1PBE5</accession>
<evidence type="ECO:0000313" key="1">
    <source>
        <dbReference type="EMBL" id="CDN87342.1"/>
    </source>
</evidence>
<organism evidence="1 2">
    <name type="scientific">Hydrogenophaga intermedia</name>
    <dbReference type="NCBI Taxonomy" id="65786"/>
    <lineage>
        <taxon>Bacteria</taxon>
        <taxon>Pseudomonadati</taxon>
        <taxon>Pseudomonadota</taxon>
        <taxon>Betaproteobacteria</taxon>
        <taxon>Burkholderiales</taxon>
        <taxon>Comamonadaceae</taxon>
        <taxon>Hydrogenophaga</taxon>
    </lineage>
</organism>
<gene>
    <name evidence="1" type="ORF">BN948_01764</name>
</gene>
<dbReference type="AlphaFoldDB" id="A0A1L1PBE5"/>
<dbReference type="Proteomes" id="UP000028878">
    <property type="component" value="Unassembled WGS sequence"/>
</dbReference>
<protein>
    <submittedName>
        <fullName evidence="1">Uncharacterized protein</fullName>
    </submittedName>
</protein>
<dbReference type="RefSeq" id="WP_035621214.1">
    <property type="nucleotide sequence ID" value="NZ_CCAE010000010.1"/>
</dbReference>
<reference evidence="2" key="1">
    <citation type="submission" date="2014-11" db="EMBL/GenBank/DDBJ databases">
        <title>Draft genome sequence of Hydrogenophaga intermedia S1.</title>
        <authorList>
            <person name="Gan H.M."/>
            <person name="Chew T.H."/>
            <person name="Stolz A."/>
        </authorList>
    </citation>
    <scope>NUCLEOTIDE SEQUENCE [LARGE SCALE GENOMIC DNA]</scope>
    <source>
        <strain evidence="2">S1</strain>
    </source>
</reference>